<keyword evidence="1" id="KW-0614">Plasmid</keyword>
<name>I2E2A2_RHIML</name>
<sequence>MTVAPRSAIDITNVELLRVTPTPPPFLTKEFDTHPYLA</sequence>
<evidence type="ECO:0000313" key="1">
    <source>
        <dbReference type="EMBL" id="AFJ91620.1"/>
    </source>
</evidence>
<geneLocation type="plasmid" evidence="1">
    <name>pHRC017</name>
</geneLocation>
<accession>I2E2A2</accession>
<dbReference type="AlphaFoldDB" id="I2E2A2"/>
<dbReference type="EMBL" id="JQ665880">
    <property type="protein sequence ID" value="AFJ91620.1"/>
    <property type="molecule type" value="Genomic_DNA"/>
</dbReference>
<protein>
    <submittedName>
        <fullName evidence="1">IS3/IS911 family transposase</fullName>
    </submittedName>
</protein>
<organism evidence="1">
    <name type="scientific">Rhizobium meliloti</name>
    <name type="common">Ensifer meliloti</name>
    <name type="synonym">Sinorhizobium meliloti</name>
    <dbReference type="NCBI Taxonomy" id="382"/>
    <lineage>
        <taxon>Bacteria</taxon>
        <taxon>Pseudomonadati</taxon>
        <taxon>Pseudomonadota</taxon>
        <taxon>Alphaproteobacteria</taxon>
        <taxon>Hyphomicrobiales</taxon>
        <taxon>Rhizobiaceae</taxon>
        <taxon>Sinorhizobium/Ensifer group</taxon>
        <taxon>Sinorhizobium</taxon>
    </lineage>
</organism>
<gene>
    <name evidence="1" type="ORF">pHRC017_0617</name>
</gene>
<proteinExistence type="predicted"/>
<reference evidence="1" key="1">
    <citation type="journal article" date="2012" name="Mol. Plant Microbe Interact.">
        <title>Rhizobial plasmids that cause impaired symbiotic nitrogen fixation and enhanced host invasion.</title>
        <authorList>
            <person name="Crook M.B."/>
            <person name="Lindsay D.P."/>
            <person name="Biggs M.B."/>
            <person name="Bentley J.S."/>
            <person name="Price J.C."/>
            <person name="Clement S.C."/>
            <person name="Clement M.J."/>
            <person name="Long S.R."/>
            <person name="Griffitts J.S."/>
        </authorList>
    </citation>
    <scope>NUCLEOTIDE SEQUENCE</scope>
    <source>
        <strain evidence="1">C017</strain>
        <plasmid evidence="1">pHRC017</plasmid>
    </source>
</reference>